<gene>
    <name evidence="2" type="ORF">NMK_2934</name>
</gene>
<protein>
    <submittedName>
        <fullName evidence="2">(2Fe-2S)-binding protein</fullName>
    </submittedName>
</protein>
<dbReference type="Proteomes" id="UP000245081">
    <property type="component" value="Unassembled WGS sequence"/>
</dbReference>
<dbReference type="InterPro" id="IPR007419">
    <property type="entry name" value="BFD-like_2Fe2S-bd_dom"/>
</dbReference>
<organism evidence="2 3">
    <name type="scientific">Novimethylophilus kurashikiensis</name>
    <dbReference type="NCBI Taxonomy" id="1825523"/>
    <lineage>
        <taxon>Bacteria</taxon>
        <taxon>Pseudomonadati</taxon>
        <taxon>Pseudomonadota</taxon>
        <taxon>Betaproteobacteria</taxon>
        <taxon>Nitrosomonadales</taxon>
        <taxon>Methylophilaceae</taxon>
        <taxon>Novimethylophilus</taxon>
    </lineage>
</organism>
<keyword evidence="3" id="KW-1185">Reference proteome</keyword>
<evidence type="ECO:0000259" key="1">
    <source>
        <dbReference type="Pfam" id="PF04324"/>
    </source>
</evidence>
<sequence>MSDADLNATASPEAVMCHCSGTTQGDIQCLFEQGFNLDAISRKTGALTGCGGCEWDIADFLGRLTQQKSGQ</sequence>
<dbReference type="AlphaFoldDB" id="A0A2R5FGH1"/>
<evidence type="ECO:0000313" key="2">
    <source>
        <dbReference type="EMBL" id="GBG15331.1"/>
    </source>
</evidence>
<reference evidence="2 3" key="1">
    <citation type="journal article" date="2018" name="Environ. Microbiol.">
        <title>Isolation and genomic characterization of Novimethylophilus kurashikiensis gen. nov. sp. nov., a new lanthanide-dependent methylotrophic species of Methylophilaceae.</title>
        <authorList>
            <person name="Lv H."/>
            <person name="Sahin N."/>
            <person name="Tani A."/>
        </authorList>
    </citation>
    <scope>NUCLEOTIDE SEQUENCE [LARGE SCALE GENOMIC DNA]</scope>
    <source>
        <strain evidence="2 3">La2-4</strain>
    </source>
</reference>
<accession>A0A2R5FGH1</accession>
<dbReference type="Pfam" id="PF04324">
    <property type="entry name" value="Fer2_BFD"/>
    <property type="match status" value="1"/>
</dbReference>
<dbReference type="Gene3D" id="1.10.10.1100">
    <property type="entry name" value="BFD-like [2Fe-2S]-binding domain"/>
    <property type="match status" value="1"/>
</dbReference>
<dbReference type="RefSeq" id="WP_109016488.1">
    <property type="nucleotide sequence ID" value="NZ_BDOQ01000018.1"/>
</dbReference>
<feature type="domain" description="BFD-like [2Fe-2S]-binding" evidence="1">
    <location>
        <begin position="15"/>
        <end position="61"/>
    </location>
</feature>
<proteinExistence type="predicted"/>
<dbReference type="OrthoDB" id="8537435at2"/>
<name>A0A2R5FGH1_9PROT</name>
<dbReference type="InterPro" id="IPR041854">
    <property type="entry name" value="BFD-like_2Fe2S-bd_dom_sf"/>
</dbReference>
<dbReference type="EMBL" id="BDOQ01000018">
    <property type="protein sequence ID" value="GBG15331.1"/>
    <property type="molecule type" value="Genomic_DNA"/>
</dbReference>
<evidence type="ECO:0000313" key="3">
    <source>
        <dbReference type="Proteomes" id="UP000245081"/>
    </source>
</evidence>
<comment type="caution">
    <text evidence="2">The sequence shown here is derived from an EMBL/GenBank/DDBJ whole genome shotgun (WGS) entry which is preliminary data.</text>
</comment>